<evidence type="ECO:0000256" key="3">
    <source>
        <dbReference type="ARBA" id="ARBA00023186"/>
    </source>
</evidence>
<comment type="subcellular location">
    <subcellularLocation>
        <location evidence="4">Cytoplasm</location>
    </subcellularLocation>
</comment>
<dbReference type="GO" id="GO:0051082">
    <property type="term" value="F:unfolded protein binding"/>
    <property type="evidence" value="ECO:0007669"/>
    <property type="project" value="TreeGrafter"/>
</dbReference>
<dbReference type="GO" id="GO:0005737">
    <property type="term" value="C:cytoplasm"/>
    <property type="evidence" value="ECO:0007669"/>
    <property type="project" value="UniProtKB-SubCell"/>
</dbReference>
<dbReference type="CDD" id="cd00446">
    <property type="entry name" value="GrpE"/>
    <property type="match status" value="1"/>
</dbReference>
<keyword evidence="2 4" id="KW-0346">Stress response</keyword>
<reference evidence="9 10" key="1">
    <citation type="submission" date="2020-06" db="EMBL/GenBank/DDBJ databases">
        <title>The endosymbiont of the kinetoplastid Bodo saltans is a Paracaedibacter-like alpha-proteobacterium possessing a putative toxin-antitoxin system.</title>
        <authorList>
            <person name="Midha S."/>
            <person name="Rigden D.J."/>
            <person name="Siozios S."/>
            <person name="Hurst G.D.D."/>
            <person name="Jackson A.P."/>
        </authorList>
    </citation>
    <scope>NUCLEOTIDE SEQUENCE [LARGE SCALE GENOMIC DNA]</scope>
    <source>
        <strain evidence="9">Lake Konstanz</strain>
    </source>
</reference>
<dbReference type="PANTHER" id="PTHR21237">
    <property type="entry name" value="GRPE PROTEIN"/>
    <property type="match status" value="1"/>
</dbReference>
<dbReference type="SUPFAM" id="SSF51064">
    <property type="entry name" value="Head domain of nucleotide exchange factor GrpE"/>
    <property type="match status" value="1"/>
</dbReference>
<evidence type="ECO:0000256" key="8">
    <source>
        <dbReference type="SAM" id="MobiDB-lite"/>
    </source>
</evidence>
<dbReference type="KEGG" id="pbal:CPBP_00709"/>
<proteinExistence type="inferred from homology"/>
<dbReference type="Gene3D" id="2.30.22.10">
    <property type="entry name" value="Head domain of nucleotide exchange factor GrpE"/>
    <property type="match status" value="1"/>
</dbReference>
<dbReference type="GO" id="GO:0042803">
    <property type="term" value="F:protein homodimerization activity"/>
    <property type="evidence" value="ECO:0007669"/>
    <property type="project" value="InterPro"/>
</dbReference>
<protein>
    <recommendedName>
        <fullName evidence="4 5">Protein GrpE</fullName>
    </recommendedName>
    <alternativeName>
        <fullName evidence="4">HSP-70 cofactor</fullName>
    </alternativeName>
</protein>
<dbReference type="PROSITE" id="PS01071">
    <property type="entry name" value="GRPE"/>
    <property type="match status" value="1"/>
</dbReference>
<comment type="function">
    <text evidence="4 5">Participates actively in the response to hyperosmotic and heat shock by preventing the aggregation of stress-denatured proteins, in association with DnaK and GrpE. It is the nucleotide exchange factor for DnaK and may function as a thermosensor. Unfolded proteins bind initially to DnaJ; upon interaction with the DnaJ-bound protein, DnaK hydrolyzes its bound ATP, resulting in the formation of a stable complex. GrpE releases ADP from DnaK; ATP binding to DnaK triggers the release of the substrate protein, thus completing the reaction cycle. Several rounds of ATP-dependent interactions between DnaJ, DnaK and GrpE are required for fully efficient folding.</text>
</comment>
<name>A0A7L9RTJ9_9PROT</name>
<sequence length="180" mass="20648">MDKKNEPTLENETIAHDHAPETTHDQGELAELHTKVEDLNDQLLRSLAENQNLRRRLQKEVEDAHQYAIAKFAQNLLSVADNFERALGLISDELRENEHFKNFIVGIELTEKELAKVFESHNVQKHMPLNEKFDHNLHQALFDIPNEDAEPGTILQVVQSGYSLKDRLLRPAMVGVAKKQ</sequence>
<dbReference type="FunFam" id="2.30.22.10:FF:000002">
    <property type="entry name" value="GrpE protein homolog"/>
    <property type="match status" value="1"/>
</dbReference>
<dbReference type="InterPro" id="IPR000740">
    <property type="entry name" value="GrpE"/>
</dbReference>
<dbReference type="NCBIfam" id="NF010738">
    <property type="entry name" value="PRK14140.1"/>
    <property type="match status" value="1"/>
</dbReference>
<evidence type="ECO:0000256" key="7">
    <source>
        <dbReference type="SAM" id="Coils"/>
    </source>
</evidence>
<dbReference type="Gene3D" id="3.90.20.20">
    <property type="match status" value="1"/>
</dbReference>
<dbReference type="EMBL" id="CP054719">
    <property type="protein sequence ID" value="QOL19937.1"/>
    <property type="molecule type" value="Genomic_DNA"/>
</dbReference>
<keyword evidence="4" id="KW-0963">Cytoplasm</keyword>
<evidence type="ECO:0000256" key="2">
    <source>
        <dbReference type="ARBA" id="ARBA00023016"/>
    </source>
</evidence>
<evidence type="ECO:0000256" key="6">
    <source>
        <dbReference type="RuleBase" id="RU004478"/>
    </source>
</evidence>
<dbReference type="PANTHER" id="PTHR21237:SF23">
    <property type="entry name" value="GRPE PROTEIN HOMOLOG, MITOCHONDRIAL"/>
    <property type="match status" value="1"/>
</dbReference>
<dbReference type="Proteomes" id="UP000594001">
    <property type="component" value="Chromosome"/>
</dbReference>
<dbReference type="GO" id="GO:0006457">
    <property type="term" value="P:protein folding"/>
    <property type="evidence" value="ECO:0007669"/>
    <property type="project" value="InterPro"/>
</dbReference>
<gene>
    <name evidence="4 9" type="primary">grpE</name>
    <name evidence="9" type="ORF">CPBP_00709</name>
</gene>
<evidence type="ECO:0000256" key="1">
    <source>
        <dbReference type="ARBA" id="ARBA00009054"/>
    </source>
</evidence>
<dbReference type="GO" id="GO:0000774">
    <property type="term" value="F:adenyl-nucleotide exchange factor activity"/>
    <property type="evidence" value="ECO:0007669"/>
    <property type="project" value="InterPro"/>
</dbReference>
<keyword evidence="3 4" id="KW-0143">Chaperone</keyword>
<feature type="region of interest" description="Disordered" evidence="8">
    <location>
        <begin position="1"/>
        <end position="26"/>
    </location>
</feature>
<organism evidence="9 10">
    <name type="scientific">Candidatus Bodocaedibacter vickermanii</name>
    <dbReference type="NCBI Taxonomy" id="2741701"/>
    <lineage>
        <taxon>Bacteria</taxon>
        <taxon>Pseudomonadati</taxon>
        <taxon>Pseudomonadota</taxon>
        <taxon>Alphaproteobacteria</taxon>
        <taxon>Holosporales</taxon>
        <taxon>Candidatus Paracaedibacteraceae</taxon>
        <taxon>Candidatus Bodocaedibacter</taxon>
    </lineage>
</organism>
<evidence type="ECO:0000313" key="10">
    <source>
        <dbReference type="Proteomes" id="UP000594001"/>
    </source>
</evidence>
<comment type="similarity">
    <text evidence="1 4 6">Belongs to the GrpE family.</text>
</comment>
<dbReference type="GO" id="GO:0051087">
    <property type="term" value="F:protein-folding chaperone binding"/>
    <property type="evidence" value="ECO:0007669"/>
    <property type="project" value="InterPro"/>
</dbReference>
<comment type="subunit">
    <text evidence="4">Homodimer.</text>
</comment>
<dbReference type="InterPro" id="IPR009012">
    <property type="entry name" value="GrpE_head"/>
</dbReference>
<evidence type="ECO:0000256" key="4">
    <source>
        <dbReference type="HAMAP-Rule" id="MF_01151"/>
    </source>
</evidence>
<keyword evidence="7" id="KW-0175">Coiled coil</keyword>
<dbReference type="SUPFAM" id="SSF58014">
    <property type="entry name" value="Coiled-coil domain of nucleotide exchange factor GrpE"/>
    <property type="match status" value="1"/>
</dbReference>
<dbReference type="AlphaFoldDB" id="A0A7L9RTJ9"/>
<feature type="coiled-coil region" evidence="7">
    <location>
        <begin position="29"/>
        <end position="60"/>
    </location>
</feature>
<keyword evidence="10" id="KW-1185">Reference proteome</keyword>
<dbReference type="RefSeq" id="WP_350331493.1">
    <property type="nucleotide sequence ID" value="NZ_CP054719.1"/>
</dbReference>
<dbReference type="PRINTS" id="PR00773">
    <property type="entry name" value="GRPEPROTEIN"/>
</dbReference>
<evidence type="ECO:0000313" key="9">
    <source>
        <dbReference type="EMBL" id="QOL19937.1"/>
    </source>
</evidence>
<dbReference type="InterPro" id="IPR013805">
    <property type="entry name" value="GrpE_CC"/>
</dbReference>
<dbReference type="Pfam" id="PF01025">
    <property type="entry name" value="GrpE"/>
    <property type="match status" value="1"/>
</dbReference>
<dbReference type="HAMAP" id="MF_01151">
    <property type="entry name" value="GrpE"/>
    <property type="match status" value="1"/>
</dbReference>
<evidence type="ECO:0000256" key="5">
    <source>
        <dbReference type="RuleBase" id="RU000639"/>
    </source>
</evidence>
<accession>A0A7L9RTJ9</accession>